<dbReference type="OrthoDB" id="9807890at2"/>
<dbReference type="RefSeq" id="WP_041063356.1">
    <property type="nucleotide sequence ID" value="NZ_AP014521.1"/>
</dbReference>
<evidence type="ECO:0000256" key="8">
    <source>
        <dbReference type="ARBA" id="ARBA00049417"/>
    </source>
</evidence>
<evidence type="ECO:0000256" key="5">
    <source>
        <dbReference type="ARBA" id="ARBA00031248"/>
    </source>
</evidence>
<accession>A0A090AK03</accession>
<dbReference type="SUPFAM" id="SSF56300">
    <property type="entry name" value="Metallo-dependent phosphatases"/>
    <property type="match status" value="1"/>
</dbReference>
<protein>
    <recommendedName>
        <fullName evidence="3">bis(5'-nucleosyl)-tetraphosphatase (symmetrical)</fullName>
        <ecNumber evidence="3">3.6.1.41</ecNumber>
    </recommendedName>
    <alternativeName>
        <fullName evidence="6">Ap4A hydrolase</fullName>
    </alternativeName>
    <alternativeName>
        <fullName evidence="5">Diadenosine 5',5'''-P1,P4-tetraphosphate pyrophosphohydrolase</fullName>
    </alternativeName>
    <alternativeName>
        <fullName evidence="7">Diadenosine tetraphosphatase</fullName>
    </alternativeName>
</protein>
<evidence type="ECO:0000256" key="6">
    <source>
        <dbReference type="ARBA" id="ARBA00032248"/>
    </source>
</evidence>
<proteinExistence type="inferred from homology"/>
<evidence type="ECO:0000313" key="11">
    <source>
        <dbReference type="Proteomes" id="UP000031627"/>
    </source>
</evidence>
<dbReference type="GO" id="GO:0005737">
    <property type="term" value="C:cytoplasm"/>
    <property type="evidence" value="ECO:0007669"/>
    <property type="project" value="TreeGrafter"/>
</dbReference>
<dbReference type="CDD" id="cd07422">
    <property type="entry name" value="MPP_ApaH"/>
    <property type="match status" value="1"/>
</dbReference>
<comment type="function">
    <text evidence="1">Hydrolyzes diadenosine 5',5'''-P1,P4-tetraphosphate to yield ADP.</text>
</comment>
<keyword evidence="4" id="KW-0378">Hydrolase</keyword>
<dbReference type="AlphaFoldDB" id="A0A090AK03"/>
<dbReference type="GO" id="GO:0016791">
    <property type="term" value="F:phosphatase activity"/>
    <property type="evidence" value="ECO:0007669"/>
    <property type="project" value="TreeGrafter"/>
</dbReference>
<dbReference type="EC" id="3.6.1.41" evidence="3"/>
<reference evidence="11" key="1">
    <citation type="submission" date="2013-11" db="EMBL/GenBank/DDBJ databases">
        <title>Symbiont-containing voluminous jelly as an extraordinary maternal gift for overwintering insect nymphs.</title>
        <authorList>
            <person name="Kaiwa N."/>
            <person name="Hosokawa T."/>
            <person name="Nikoh N."/>
            <person name="Meng X.Y."/>
            <person name="Tanahashi M."/>
            <person name="Moriyama M."/>
            <person name="Maeda T."/>
            <person name="Yamaguchi K."/>
            <person name="Shigenobu S."/>
            <person name="Ito M."/>
            <person name="Fukatsu T."/>
        </authorList>
    </citation>
    <scope>NUCLEOTIDE SEQUENCE [LARGE SCALE GENOMIC DNA]</scope>
    <source>
        <strain evidence="11">UwTKB</strain>
    </source>
</reference>
<reference evidence="10 11" key="2">
    <citation type="journal article" date="2014" name="Curr. Biol.">
        <title>Symbiont-Supplemented Maternal Investment Underpinning Host's Ecological Adaptation.</title>
        <authorList>
            <person name="Kaiwa N."/>
            <person name="Hosokawa T."/>
            <person name="Nikoh N."/>
            <person name="Tanahashi M."/>
            <person name="Moriyama M."/>
            <person name="Meng X.Y."/>
            <person name="Maeda T."/>
            <person name="Yamaguchi K."/>
            <person name="Shigenobu S."/>
            <person name="Ito M."/>
            <person name="Fukatsu T."/>
        </authorList>
    </citation>
    <scope>NUCLEOTIDE SEQUENCE [LARGE SCALE GENOMIC DNA]</scope>
    <source>
        <strain evidence="10 11">UwTKB</strain>
    </source>
</reference>
<dbReference type="STRING" id="1410383.TGUWTKB_5620"/>
<dbReference type="NCBIfam" id="TIGR00668">
    <property type="entry name" value="apaH"/>
    <property type="match status" value="1"/>
</dbReference>
<dbReference type="PIRSF" id="PIRSF000903">
    <property type="entry name" value="B5n-ttraPtase_sm"/>
    <property type="match status" value="1"/>
</dbReference>
<name>A0A090AK03_9ENTR</name>
<evidence type="ECO:0000313" key="10">
    <source>
        <dbReference type="EMBL" id="BAP58788.1"/>
    </source>
</evidence>
<evidence type="ECO:0000256" key="4">
    <source>
        <dbReference type="ARBA" id="ARBA00022801"/>
    </source>
</evidence>
<dbReference type="InterPro" id="IPR004617">
    <property type="entry name" value="ApaH"/>
</dbReference>
<keyword evidence="11" id="KW-1185">Reference proteome</keyword>
<dbReference type="GO" id="GO:0008803">
    <property type="term" value="F:bis(5'-nucleosyl)-tetraphosphatase (symmetrical) activity"/>
    <property type="evidence" value="ECO:0007669"/>
    <property type="project" value="UniProtKB-EC"/>
</dbReference>
<dbReference type="GO" id="GO:0110154">
    <property type="term" value="P:RNA decapping"/>
    <property type="evidence" value="ECO:0007669"/>
    <property type="project" value="TreeGrafter"/>
</dbReference>
<organism evidence="10 11">
    <name type="scientific">Candidatus Tachikawaea gelatinosa</name>
    <dbReference type="NCBI Taxonomy" id="1410383"/>
    <lineage>
        <taxon>Bacteria</taxon>
        <taxon>Pseudomonadati</taxon>
        <taxon>Pseudomonadota</taxon>
        <taxon>Gammaproteobacteria</taxon>
        <taxon>Enterobacterales</taxon>
        <taxon>Enterobacteriaceae</taxon>
        <taxon>Candidatus Tachikawaea</taxon>
    </lineage>
</organism>
<dbReference type="PANTHER" id="PTHR42850">
    <property type="entry name" value="METALLOPHOSPHOESTERASE"/>
    <property type="match status" value="1"/>
</dbReference>
<evidence type="ECO:0000256" key="7">
    <source>
        <dbReference type="ARBA" id="ARBA00033210"/>
    </source>
</evidence>
<evidence type="ECO:0000259" key="9">
    <source>
        <dbReference type="Pfam" id="PF00149"/>
    </source>
</evidence>
<dbReference type="Pfam" id="PF00149">
    <property type="entry name" value="Metallophos"/>
    <property type="match status" value="1"/>
</dbReference>
<feature type="domain" description="Calcineurin-like phosphoesterase" evidence="9">
    <location>
        <begin position="2"/>
        <end position="128"/>
    </location>
</feature>
<dbReference type="Gene3D" id="3.60.21.10">
    <property type="match status" value="1"/>
</dbReference>
<comment type="catalytic activity">
    <reaction evidence="8">
        <text>P(1),P(4)-bis(5'-adenosyl) tetraphosphate + H2O = 2 ADP + 2 H(+)</text>
        <dbReference type="Rhea" id="RHEA:24252"/>
        <dbReference type="ChEBI" id="CHEBI:15377"/>
        <dbReference type="ChEBI" id="CHEBI:15378"/>
        <dbReference type="ChEBI" id="CHEBI:58141"/>
        <dbReference type="ChEBI" id="CHEBI:456216"/>
        <dbReference type="EC" id="3.6.1.41"/>
    </reaction>
</comment>
<dbReference type="InterPro" id="IPR029052">
    <property type="entry name" value="Metallo-depent_PP-like"/>
</dbReference>
<evidence type="ECO:0000256" key="3">
    <source>
        <dbReference type="ARBA" id="ARBA00012506"/>
    </source>
</evidence>
<dbReference type="Proteomes" id="UP000031627">
    <property type="component" value="Chromosome"/>
</dbReference>
<dbReference type="HOGENOM" id="CLU_056184_2_0_6"/>
<dbReference type="InterPro" id="IPR050126">
    <property type="entry name" value="Ap4A_hydrolase"/>
</dbReference>
<dbReference type="PANTHER" id="PTHR42850:SF11">
    <property type="entry name" value="BIS(5'-NUCLEOSYL)-TETRAPHOSPHATASE [SYMMETRICAL]"/>
    <property type="match status" value="1"/>
</dbReference>
<dbReference type="KEGG" id="sbw:TGUWTKB_5620"/>
<dbReference type="EMBL" id="AP014521">
    <property type="protein sequence ID" value="BAP58788.1"/>
    <property type="molecule type" value="Genomic_DNA"/>
</dbReference>
<evidence type="ECO:0000256" key="2">
    <source>
        <dbReference type="ARBA" id="ARBA00005419"/>
    </source>
</evidence>
<sequence>MSTYLIGDIHGCYDELCLLLEKVKFDPIKDSLWLTGDLVTRGLKSLQVLRYIKSLGNCIKLVLGNNDLYLIAIYAGIYNCKPKDYLTDLLKSEDIDELVNWLRKQPFLQIDKEKKIIMSHAGIAPQWDIENAFICANELRKVLSSNNYKLHLQMLYEKNSCSYKNLMGLSKLRFSINAFTKMRYCFLDGTLDMHFKDKPSNAPFYLKPWFNLINKEIIANYTIFFGHWASLEGKGTPNKIIGLDTGCCWGKYLTLFFWEKNKFFKQNSKMFVMK</sequence>
<evidence type="ECO:0000256" key="1">
    <source>
        <dbReference type="ARBA" id="ARBA00003413"/>
    </source>
</evidence>
<comment type="similarity">
    <text evidence="2">Belongs to the Ap4A hydrolase family.</text>
</comment>
<gene>
    <name evidence="10" type="primary">apaH</name>
    <name evidence="10" type="ORF">TGUWTKB_5620</name>
</gene>
<dbReference type="InterPro" id="IPR004843">
    <property type="entry name" value="Calcineurin-like_PHP"/>
</dbReference>
<dbReference type="NCBIfam" id="NF001204">
    <property type="entry name" value="PRK00166.1"/>
    <property type="match status" value="1"/>
</dbReference>